<feature type="coiled-coil region" evidence="1">
    <location>
        <begin position="25"/>
        <end position="52"/>
    </location>
</feature>
<keyword evidence="1" id="KW-0175">Coiled coil</keyword>
<dbReference type="AlphaFoldDB" id="A0A5D4RJG9"/>
<comment type="caution">
    <text evidence="3">The sequence shown here is derived from an EMBL/GenBank/DDBJ whole genome shotgun (WGS) entry which is preliminary data.</text>
</comment>
<proteinExistence type="predicted"/>
<dbReference type="Proteomes" id="UP000323732">
    <property type="component" value="Unassembled WGS sequence"/>
</dbReference>
<keyword evidence="2" id="KW-0472">Membrane</keyword>
<evidence type="ECO:0000313" key="6">
    <source>
        <dbReference type="Proteomes" id="UP000323732"/>
    </source>
</evidence>
<evidence type="ECO:0000256" key="1">
    <source>
        <dbReference type="SAM" id="Coils"/>
    </source>
</evidence>
<accession>A0A5D4RJG9</accession>
<evidence type="ECO:0000313" key="3">
    <source>
        <dbReference type="EMBL" id="TYS51070.1"/>
    </source>
</evidence>
<dbReference type="EMBL" id="VTES01000005">
    <property type="protein sequence ID" value="TYS62059.1"/>
    <property type="molecule type" value="Genomic_DNA"/>
</dbReference>
<keyword evidence="2" id="KW-1133">Transmembrane helix</keyword>
<dbReference type="EMBL" id="VTER01000002">
    <property type="protein sequence ID" value="TYS51070.1"/>
    <property type="molecule type" value="Genomic_DNA"/>
</dbReference>
<keyword evidence="2" id="KW-0812">Transmembrane</keyword>
<dbReference type="Pfam" id="PF12841">
    <property type="entry name" value="YvrJ"/>
    <property type="match status" value="1"/>
</dbReference>
<name>A0A5D4RJG9_9BACI</name>
<sequence>MFEQLNLLQIIGNFGFPIAITMYLLHRYENRFEQLKMKMEDISRSIAQIEKDKG</sequence>
<dbReference type="RefSeq" id="WP_009792171.1">
    <property type="nucleotide sequence ID" value="NZ_JAHXNN010000021.1"/>
</dbReference>
<evidence type="ECO:0000313" key="4">
    <source>
        <dbReference type="EMBL" id="TYS62059.1"/>
    </source>
</evidence>
<dbReference type="Proteomes" id="UP000322139">
    <property type="component" value="Unassembled WGS sequence"/>
</dbReference>
<protein>
    <submittedName>
        <fullName evidence="3">YvrJ family protein</fullName>
    </submittedName>
</protein>
<evidence type="ECO:0000313" key="5">
    <source>
        <dbReference type="Proteomes" id="UP000322139"/>
    </source>
</evidence>
<gene>
    <name evidence="4" type="ORF">FZD47_18435</name>
    <name evidence="3" type="ORF">FZD51_03225</name>
</gene>
<reference evidence="5 6" key="1">
    <citation type="submission" date="2019-08" db="EMBL/GenBank/DDBJ databases">
        <title>Bacillus genomes from the desert of Cuatro Cienegas, Coahuila.</title>
        <authorList>
            <person name="Olmedo-Alvarez G."/>
        </authorList>
    </citation>
    <scope>NUCLEOTIDE SEQUENCE [LARGE SCALE GENOMIC DNA]</scope>
    <source>
        <strain evidence="4 6">CH37_1T</strain>
        <strain evidence="3 5">CH446_14T</strain>
    </source>
</reference>
<feature type="transmembrane region" description="Helical" evidence="2">
    <location>
        <begin position="6"/>
        <end position="25"/>
    </location>
</feature>
<dbReference type="InterPro" id="IPR024419">
    <property type="entry name" value="YvrJ"/>
</dbReference>
<evidence type="ECO:0000256" key="2">
    <source>
        <dbReference type="SAM" id="Phobius"/>
    </source>
</evidence>
<organism evidence="3 5">
    <name type="scientific">Bacillus infantis</name>
    <dbReference type="NCBI Taxonomy" id="324767"/>
    <lineage>
        <taxon>Bacteria</taxon>
        <taxon>Bacillati</taxon>
        <taxon>Bacillota</taxon>
        <taxon>Bacilli</taxon>
        <taxon>Bacillales</taxon>
        <taxon>Bacillaceae</taxon>
        <taxon>Bacillus</taxon>
    </lineage>
</organism>